<dbReference type="Proteomes" id="UP000192359">
    <property type="component" value="Unassembled WGS sequence"/>
</dbReference>
<dbReference type="EMBL" id="LXWF01000042">
    <property type="protein sequence ID" value="ORC15756.1"/>
    <property type="molecule type" value="Genomic_DNA"/>
</dbReference>
<protein>
    <recommendedName>
        <fullName evidence="4">SdpI family protein</fullName>
    </recommendedName>
</protein>
<keyword evidence="1" id="KW-1133">Transmembrane helix</keyword>
<keyword evidence="1" id="KW-0472">Membrane</keyword>
<evidence type="ECO:0000256" key="1">
    <source>
        <dbReference type="SAM" id="Phobius"/>
    </source>
</evidence>
<organism evidence="2 3">
    <name type="scientific">Rothia nasimurium</name>
    <dbReference type="NCBI Taxonomy" id="85336"/>
    <lineage>
        <taxon>Bacteria</taxon>
        <taxon>Bacillati</taxon>
        <taxon>Actinomycetota</taxon>
        <taxon>Actinomycetes</taxon>
        <taxon>Micrococcales</taxon>
        <taxon>Micrococcaceae</taxon>
        <taxon>Rothia</taxon>
    </lineage>
</organism>
<sequence length="117" mass="12251">MSLLIVGGLFLIIARMGRAGTLSRNGLIGIRTKATMQSDAAWYAAHQAMAPTLRACAWGYMAGAVIVLGLALAAPTAFVIPVGLAFLILPTIAMVVVAMTRGKSAANEAHLAWEQEQ</sequence>
<evidence type="ECO:0000313" key="2">
    <source>
        <dbReference type="EMBL" id="ORC15756.1"/>
    </source>
</evidence>
<keyword evidence="1" id="KW-0812">Transmembrane</keyword>
<keyword evidence="3" id="KW-1185">Reference proteome</keyword>
<reference evidence="2 3" key="1">
    <citation type="submission" date="2016-05" db="EMBL/GenBank/DDBJ databases">
        <title>Draft genome sequence of a porcine commensal Rothia nasimurium.</title>
        <authorList>
            <person name="Gaiser R.A."/>
            <person name="Van Baarlen P."/>
            <person name="Wells J.M."/>
        </authorList>
    </citation>
    <scope>NUCLEOTIDE SEQUENCE [LARGE SCALE GENOMIC DNA]</scope>
    <source>
        <strain evidence="2 3">PT-32</strain>
    </source>
</reference>
<dbReference type="AlphaFoldDB" id="A0A1Y1RMK4"/>
<dbReference type="Pfam" id="PF13630">
    <property type="entry name" value="SdpI"/>
    <property type="match status" value="1"/>
</dbReference>
<evidence type="ECO:0000313" key="3">
    <source>
        <dbReference type="Proteomes" id="UP000192359"/>
    </source>
</evidence>
<accession>A0A1Y1RMK4</accession>
<gene>
    <name evidence="2" type="ORF">A7979_06065</name>
</gene>
<proteinExistence type="predicted"/>
<feature type="transmembrane region" description="Helical" evidence="1">
    <location>
        <begin position="58"/>
        <end position="89"/>
    </location>
</feature>
<dbReference type="InterPro" id="IPR025962">
    <property type="entry name" value="SdpI/YhfL"/>
</dbReference>
<comment type="caution">
    <text evidence="2">The sequence shown here is derived from an EMBL/GenBank/DDBJ whole genome shotgun (WGS) entry which is preliminary data.</text>
</comment>
<evidence type="ECO:0008006" key="4">
    <source>
        <dbReference type="Google" id="ProtNLM"/>
    </source>
</evidence>
<name>A0A1Y1RMK4_9MICC</name>